<comment type="similarity">
    <text evidence="3">Belongs to the alkB family.</text>
</comment>
<keyword evidence="4" id="KW-0479">Metal-binding</keyword>
<dbReference type="InterPro" id="IPR037151">
    <property type="entry name" value="AlkB-like_sf"/>
</dbReference>
<dbReference type="InterPro" id="IPR027450">
    <property type="entry name" value="AlkB-like"/>
</dbReference>
<evidence type="ECO:0000256" key="5">
    <source>
        <dbReference type="ARBA" id="ARBA00022964"/>
    </source>
</evidence>
<dbReference type="Gene3D" id="2.60.120.590">
    <property type="entry name" value="Alpha-ketoglutarate-dependent dioxygenase AlkB-like"/>
    <property type="match status" value="1"/>
</dbReference>
<keyword evidence="6" id="KW-0560">Oxidoreductase</keyword>
<gene>
    <name evidence="10" type="ORF">GSLYS_00007222001</name>
</gene>
<dbReference type="GO" id="GO:0051213">
    <property type="term" value="F:dioxygenase activity"/>
    <property type="evidence" value="ECO:0007669"/>
    <property type="project" value="UniProtKB-KW"/>
</dbReference>
<dbReference type="Proteomes" id="UP001497497">
    <property type="component" value="Unassembled WGS sequence"/>
</dbReference>
<evidence type="ECO:0000256" key="7">
    <source>
        <dbReference type="ARBA" id="ARBA00023004"/>
    </source>
</evidence>
<dbReference type="SUPFAM" id="SSF51197">
    <property type="entry name" value="Clavaminate synthase-like"/>
    <property type="match status" value="1"/>
</dbReference>
<dbReference type="GO" id="GO:0005634">
    <property type="term" value="C:nucleus"/>
    <property type="evidence" value="ECO:0007669"/>
    <property type="project" value="UniProtKB-SubCell"/>
</dbReference>
<feature type="domain" description="Fe2OG dioxygenase" evidence="9">
    <location>
        <begin position="88"/>
        <end position="273"/>
    </location>
</feature>
<keyword evidence="5" id="KW-0223">Dioxygenase</keyword>
<dbReference type="Pfam" id="PF13532">
    <property type="entry name" value="2OG-FeII_Oxy_2"/>
    <property type="match status" value="1"/>
</dbReference>
<accession>A0AAV2HHL8</accession>
<comment type="subcellular location">
    <subcellularLocation>
        <location evidence="2">Nucleus</location>
    </subcellularLocation>
</comment>
<organism evidence="10 11">
    <name type="scientific">Lymnaea stagnalis</name>
    <name type="common">Great pond snail</name>
    <name type="synonym">Helix stagnalis</name>
    <dbReference type="NCBI Taxonomy" id="6523"/>
    <lineage>
        <taxon>Eukaryota</taxon>
        <taxon>Metazoa</taxon>
        <taxon>Spiralia</taxon>
        <taxon>Lophotrochozoa</taxon>
        <taxon>Mollusca</taxon>
        <taxon>Gastropoda</taxon>
        <taxon>Heterobranchia</taxon>
        <taxon>Euthyneura</taxon>
        <taxon>Panpulmonata</taxon>
        <taxon>Hygrophila</taxon>
        <taxon>Lymnaeoidea</taxon>
        <taxon>Lymnaeidae</taxon>
        <taxon>Lymnaea</taxon>
    </lineage>
</organism>
<dbReference type="PANTHER" id="PTHR46030">
    <property type="entry name" value="ALPHA-KETOGLUTARATE-DEPENDENT DIOXYGENASE ALKB HOMOLOG 6"/>
    <property type="match status" value="1"/>
</dbReference>
<proteinExistence type="inferred from homology"/>
<evidence type="ECO:0000313" key="11">
    <source>
        <dbReference type="Proteomes" id="UP001497497"/>
    </source>
</evidence>
<reference evidence="10 11" key="1">
    <citation type="submission" date="2024-04" db="EMBL/GenBank/DDBJ databases">
        <authorList>
            <consortium name="Genoscope - CEA"/>
            <person name="William W."/>
        </authorList>
    </citation>
    <scope>NUCLEOTIDE SEQUENCE [LARGE SCALE GENOMIC DNA]</scope>
</reference>
<evidence type="ECO:0000256" key="2">
    <source>
        <dbReference type="ARBA" id="ARBA00004123"/>
    </source>
</evidence>
<evidence type="ECO:0000313" key="10">
    <source>
        <dbReference type="EMBL" id="CAL1533204.1"/>
    </source>
</evidence>
<keyword evidence="7" id="KW-0408">Iron</keyword>
<evidence type="ECO:0000256" key="8">
    <source>
        <dbReference type="ARBA" id="ARBA00023242"/>
    </source>
</evidence>
<dbReference type="PROSITE" id="PS51471">
    <property type="entry name" value="FE2OG_OXY"/>
    <property type="match status" value="1"/>
</dbReference>
<dbReference type="AlphaFoldDB" id="A0AAV2HHL8"/>
<dbReference type="InterPro" id="IPR032862">
    <property type="entry name" value="ALKBH6"/>
</dbReference>
<evidence type="ECO:0000256" key="3">
    <source>
        <dbReference type="ARBA" id="ARBA00007879"/>
    </source>
</evidence>
<dbReference type="InterPro" id="IPR005123">
    <property type="entry name" value="Oxoglu/Fe-dep_dioxygenase_dom"/>
</dbReference>
<sequence>MNYKEYKIVNAPSSVYYIPDFISKTEEDLLLNKVYSAPKPKWTQLSHRKLQNWGGLPHVKGMVAEALPSWLQCYADKIGQLGIFEEKIPNHVLVNEYLPGQGIMPHEDGPLFYPTVSTISLGSHTMLDFYHPLNQEGIHQDSSPSSSVSHDSSGVLHDSCNVSHDGCMETVTPLEAEDTNCNLNSTVNSLEVEDTNCNQNSSFESRRLLSILLEPRSLVLVCDDMYKVYLHGISERETDVLSEKVANLSAISASGGDVLRRSRRVSLTFRFVPKLLKAKLIFGKK</sequence>
<protein>
    <recommendedName>
        <fullName evidence="9">Fe2OG dioxygenase domain-containing protein</fullName>
    </recommendedName>
</protein>
<evidence type="ECO:0000256" key="1">
    <source>
        <dbReference type="ARBA" id="ARBA00001954"/>
    </source>
</evidence>
<comment type="cofactor">
    <cofactor evidence="1">
        <name>Fe(2+)</name>
        <dbReference type="ChEBI" id="CHEBI:29033"/>
    </cofactor>
</comment>
<name>A0AAV2HHL8_LYMST</name>
<evidence type="ECO:0000259" key="9">
    <source>
        <dbReference type="PROSITE" id="PS51471"/>
    </source>
</evidence>
<comment type="caution">
    <text evidence="10">The sequence shown here is derived from an EMBL/GenBank/DDBJ whole genome shotgun (WGS) entry which is preliminary data.</text>
</comment>
<dbReference type="EMBL" id="CAXITT010000137">
    <property type="protein sequence ID" value="CAL1533204.1"/>
    <property type="molecule type" value="Genomic_DNA"/>
</dbReference>
<dbReference type="PANTHER" id="PTHR46030:SF1">
    <property type="entry name" value="ALPHA-KETOGLUTARATE-DEPENDENT DIOXYGENASE ALKB HOMOLOG 6"/>
    <property type="match status" value="1"/>
</dbReference>
<evidence type="ECO:0000256" key="6">
    <source>
        <dbReference type="ARBA" id="ARBA00023002"/>
    </source>
</evidence>
<dbReference type="GO" id="GO:0046872">
    <property type="term" value="F:metal ion binding"/>
    <property type="evidence" value="ECO:0007669"/>
    <property type="project" value="UniProtKB-KW"/>
</dbReference>
<keyword evidence="11" id="KW-1185">Reference proteome</keyword>
<keyword evidence="8" id="KW-0539">Nucleus</keyword>
<evidence type="ECO:0000256" key="4">
    <source>
        <dbReference type="ARBA" id="ARBA00022723"/>
    </source>
</evidence>